<feature type="region of interest" description="Disordered" evidence="1">
    <location>
        <begin position="52"/>
        <end position="83"/>
    </location>
</feature>
<evidence type="ECO:0000313" key="2">
    <source>
        <dbReference type="EMBL" id="MED6227047.1"/>
    </source>
</evidence>
<feature type="compositionally biased region" description="Pro residues" evidence="1">
    <location>
        <begin position="66"/>
        <end position="76"/>
    </location>
</feature>
<protein>
    <submittedName>
        <fullName evidence="2">Uncharacterized protein</fullName>
    </submittedName>
</protein>
<feature type="compositionally biased region" description="Basic and acidic residues" evidence="1">
    <location>
        <begin position="201"/>
        <end position="211"/>
    </location>
</feature>
<accession>A0ABU6ZYE3</accession>
<reference evidence="2 3" key="1">
    <citation type="journal article" date="2023" name="Plants (Basel)">
        <title>Bridging the Gap: Combining Genomics and Transcriptomics Approaches to Understand Stylosanthes scabra, an Orphan Legume from the Brazilian Caatinga.</title>
        <authorList>
            <person name="Ferreira-Neto J.R.C."/>
            <person name="da Silva M.D."/>
            <person name="Binneck E."/>
            <person name="de Melo N.F."/>
            <person name="da Silva R.H."/>
            <person name="de Melo A.L.T.M."/>
            <person name="Pandolfi V."/>
            <person name="Bustamante F.O."/>
            <person name="Brasileiro-Vidal A.C."/>
            <person name="Benko-Iseppon A.M."/>
        </authorList>
    </citation>
    <scope>NUCLEOTIDE SEQUENCE [LARGE SCALE GENOMIC DNA]</scope>
    <source>
        <tissue evidence="2">Leaves</tissue>
    </source>
</reference>
<proteinExistence type="predicted"/>
<evidence type="ECO:0000256" key="1">
    <source>
        <dbReference type="SAM" id="MobiDB-lite"/>
    </source>
</evidence>
<comment type="caution">
    <text evidence="2">The sequence shown here is derived from an EMBL/GenBank/DDBJ whole genome shotgun (WGS) entry which is preliminary data.</text>
</comment>
<keyword evidence="3" id="KW-1185">Reference proteome</keyword>
<feature type="non-terminal residue" evidence="2">
    <location>
        <position position="1"/>
    </location>
</feature>
<feature type="compositionally biased region" description="Acidic residues" evidence="1">
    <location>
        <begin position="212"/>
        <end position="231"/>
    </location>
</feature>
<gene>
    <name evidence="2" type="ORF">PIB30_109630</name>
</gene>
<feature type="region of interest" description="Disordered" evidence="1">
    <location>
        <begin position="196"/>
        <end position="231"/>
    </location>
</feature>
<organism evidence="2 3">
    <name type="scientific">Stylosanthes scabra</name>
    <dbReference type="NCBI Taxonomy" id="79078"/>
    <lineage>
        <taxon>Eukaryota</taxon>
        <taxon>Viridiplantae</taxon>
        <taxon>Streptophyta</taxon>
        <taxon>Embryophyta</taxon>
        <taxon>Tracheophyta</taxon>
        <taxon>Spermatophyta</taxon>
        <taxon>Magnoliopsida</taxon>
        <taxon>eudicotyledons</taxon>
        <taxon>Gunneridae</taxon>
        <taxon>Pentapetalae</taxon>
        <taxon>rosids</taxon>
        <taxon>fabids</taxon>
        <taxon>Fabales</taxon>
        <taxon>Fabaceae</taxon>
        <taxon>Papilionoideae</taxon>
        <taxon>50 kb inversion clade</taxon>
        <taxon>dalbergioids sensu lato</taxon>
        <taxon>Dalbergieae</taxon>
        <taxon>Pterocarpus clade</taxon>
        <taxon>Stylosanthes</taxon>
    </lineage>
</organism>
<sequence length="231" mass="27141">FYKFIYKTDLSSSLPFPSIIAALYLDAKVVPHKDDTMIPQEMPIAGEAMVRTRETRARQPRQPRQEVPPPQQPPQVQPQVHQQQELPPSFYAHFDASMSQIYRRLDQQQEESRKSFEAINSRMDRMDDQLSFLCYSNQMGNETMYYPYQNTTRQFREMEAQGVPVTVANLAIHRKREEEMNQDRIRYDQILQEAAAQQAREANKGKAREVVPDSEEEEESEELYSSESEQW</sequence>
<name>A0ABU6ZYE3_9FABA</name>
<dbReference type="EMBL" id="JASCZI010277590">
    <property type="protein sequence ID" value="MED6227047.1"/>
    <property type="molecule type" value="Genomic_DNA"/>
</dbReference>
<evidence type="ECO:0000313" key="3">
    <source>
        <dbReference type="Proteomes" id="UP001341840"/>
    </source>
</evidence>
<dbReference type="Proteomes" id="UP001341840">
    <property type="component" value="Unassembled WGS sequence"/>
</dbReference>